<protein>
    <submittedName>
        <fullName evidence="2">Uncharacterized protein</fullName>
    </submittedName>
</protein>
<keyword evidence="1" id="KW-0472">Membrane</keyword>
<reference evidence="2" key="1">
    <citation type="submission" date="2019-04" db="EMBL/GenBank/DDBJ databases">
        <title>Friends and foes A comparative genomics study of 23 Aspergillus species from section Flavi.</title>
        <authorList>
            <consortium name="DOE Joint Genome Institute"/>
            <person name="Kjaerbolling I."/>
            <person name="Vesth T."/>
            <person name="Frisvad J.C."/>
            <person name="Nybo J.L."/>
            <person name="Theobald S."/>
            <person name="Kildgaard S."/>
            <person name="Isbrandt T."/>
            <person name="Kuo A."/>
            <person name="Sato A."/>
            <person name="Lyhne E.K."/>
            <person name="Kogle M.E."/>
            <person name="Wiebenga A."/>
            <person name="Kun R.S."/>
            <person name="Lubbers R.J."/>
            <person name="Makela M.R."/>
            <person name="Barry K."/>
            <person name="Chovatia M."/>
            <person name="Clum A."/>
            <person name="Daum C."/>
            <person name="Haridas S."/>
            <person name="He G."/>
            <person name="LaButti K."/>
            <person name="Lipzen A."/>
            <person name="Mondo S."/>
            <person name="Riley R."/>
            <person name="Salamov A."/>
            <person name="Simmons B.A."/>
            <person name="Magnuson J.K."/>
            <person name="Henrissat B."/>
            <person name="Mortensen U.H."/>
            <person name="Larsen T.O."/>
            <person name="Devries R.P."/>
            <person name="Grigoriev I.V."/>
            <person name="Machida M."/>
            <person name="Baker S.E."/>
            <person name="Andersen M.R."/>
        </authorList>
    </citation>
    <scope>NUCLEOTIDE SEQUENCE [LARGE SCALE GENOMIC DNA]</scope>
    <source>
        <strain evidence="2">CBS 121.62</strain>
    </source>
</reference>
<evidence type="ECO:0000256" key="1">
    <source>
        <dbReference type="SAM" id="Phobius"/>
    </source>
</evidence>
<dbReference type="Proteomes" id="UP000325434">
    <property type="component" value="Unassembled WGS sequence"/>
</dbReference>
<feature type="transmembrane region" description="Helical" evidence="1">
    <location>
        <begin position="12"/>
        <end position="30"/>
    </location>
</feature>
<keyword evidence="1" id="KW-0812">Transmembrane</keyword>
<proteinExistence type="predicted"/>
<evidence type="ECO:0000313" key="2">
    <source>
        <dbReference type="EMBL" id="KAB8248403.1"/>
    </source>
</evidence>
<organism evidence="2">
    <name type="scientific">Aspergillus flavus</name>
    <dbReference type="NCBI Taxonomy" id="5059"/>
    <lineage>
        <taxon>Eukaryota</taxon>
        <taxon>Fungi</taxon>
        <taxon>Dikarya</taxon>
        <taxon>Ascomycota</taxon>
        <taxon>Pezizomycotina</taxon>
        <taxon>Eurotiomycetes</taxon>
        <taxon>Eurotiomycetidae</taxon>
        <taxon>Eurotiales</taxon>
        <taxon>Aspergillaceae</taxon>
        <taxon>Aspergillus</taxon>
        <taxon>Aspergillus subgen. Circumdati</taxon>
    </lineage>
</organism>
<dbReference type="EMBL" id="ML734580">
    <property type="protein sequence ID" value="KAB8248403.1"/>
    <property type="molecule type" value="Genomic_DNA"/>
</dbReference>
<keyword evidence="1" id="KW-1133">Transmembrane helix</keyword>
<gene>
    <name evidence="2" type="ORF">BDV35DRAFT_169852</name>
</gene>
<sequence>MEKRGGEGNDDVYSSLLIINILFYLFFWLLCNRTDQCITSLGKNDYVSRSRKVSARKSEAERRCTMNISRTIIQLGEERVGGEKKINSVS</sequence>
<name>A0A5N6H7A3_ASPFL</name>
<accession>A0A5N6H7A3</accession>
<dbReference type="AlphaFoldDB" id="A0A5N6H7A3"/>